<feature type="site" description="Lowers pKa of active site Tyr" evidence="4">
    <location>
        <position position="83"/>
    </location>
</feature>
<feature type="binding site" evidence="3">
    <location>
        <position position="116"/>
    </location>
    <ligand>
        <name>substrate</name>
    </ligand>
</feature>
<dbReference type="FunFam" id="3.20.20.100:FF:000002">
    <property type="entry name" value="2,5-diketo-D-gluconic acid reductase A"/>
    <property type="match status" value="1"/>
</dbReference>
<organism evidence="6 7">
    <name type="scientific">Perkinsus chesapeaki</name>
    <name type="common">Clam parasite</name>
    <name type="synonym">Perkinsus andrewsi</name>
    <dbReference type="NCBI Taxonomy" id="330153"/>
    <lineage>
        <taxon>Eukaryota</taxon>
        <taxon>Sar</taxon>
        <taxon>Alveolata</taxon>
        <taxon>Perkinsozoa</taxon>
        <taxon>Perkinsea</taxon>
        <taxon>Perkinsida</taxon>
        <taxon>Perkinsidae</taxon>
        <taxon>Perkinsus</taxon>
    </lineage>
</organism>
<dbReference type="SUPFAM" id="SSF51430">
    <property type="entry name" value="NAD(P)-linked oxidoreductase"/>
    <property type="match status" value="1"/>
</dbReference>
<feature type="domain" description="NADP-dependent oxidoreductase" evidence="5">
    <location>
        <begin position="30"/>
        <end position="297"/>
    </location>
</feature>
<evidence type="ECO:0000259" key="5">
    <source>
        <dbReference type="Pfam" id="PF00248"/>
    </source>
</evidence>
<accession>A0A7J6LR62</accession>
<dbReference type="EMBL" id="JAAPAO010000369">
    <property type="protein sequence ID" value="KAF4661703.1"/>
    <property type="molecule type" value="Genomic_DNA"/>
</dbReference>
<dbReference type="PIRSF" id="PIRSF000097">
    <property type="entry name" value="AKR"/>
    <property type="match status" value="1"/>
</dbReference>
<dbReference type="CDD" id="cd19071">
    <property type="entry name" value="AKR_AKR1-5-like"/>
    <property type="match status" value="1"/>
</dbReference>
<dbReference type="OrthoDB" id="416253at2759"/>
<sequence>MSSEPRAPTITLNNGVKMPVVGLGTFLAEDELVSAAVYAAIKAGYRHIDTAYFYGNHHGVGKGIADSIKEGLISREELFVTTKLWMAQYRPDVVVPSVVEMLQELGLTYVDQILMHWPIVYERHDPASDPDWKTPKDANGHYLIDTTTKLSDTWRELEKCVDSGKARSIGVSNFKVEDLEEILSNGRIKPVVNQIEASRSSLFLKSKGIDMVAHSPLGNPSFSPLDGSPKHNVLVHPDIVAIAAAHNKTPANVCIRWGIQRGYVVLPKSIKPERVVENFKVFDFQLTADEMGRISAIGRDAKNCHRTFNPAMKADGSGMFDGVDGN</sequence>
<dbReference type="PANTHER" id="PTHR11732">
    <property type="entry name" value="ALDO/KETO REDUCTASE"/>
    <property type="match status" value="1"/>
</dbReference>
<proteinExistence type="predicted"/>
<dbReference type="InterPro" id="IPR023210">
    <property type="entry name" value="NADP_OxRdtase_dom"/>
</dbReference>
<reference evidence="6 7" key="1">
    <citation type="submission" date="2020-04" db="EMBL/GenBank/DDBJ databases">
        <title>Perkinsus chesapeaki whole genome sequence.</title>
        <authorList>
            <person name="Bogema D.R."/>
        </authorList>
    </citation>
    <scope>NUCLEOTIDE SEQUENCE [LARGE SCALE GENOMIC DNA]</scope>
    <source>
        <strain evidence="6">ATCC PRA-425</strain>
    </source>
</reference>
<dbReference type="InterPro" id="IPR018170">
    <property type="entry name" value="Aldo/ket_reductase_CS"/>
</dbReference>
<evidence type="ECO:0000313" key="7">
    <source>
        <dbReference type="Proteomes" id="UP000591131"/>
    </source>
</evidence>
<feature type="active site" description="Proton donor" evidence="2">
    <location>
        <position position="54"/>
    </location>
</feature>
<evidence type="ECO:0000313" key="6">
    <source>
        <dbReference type="EMBL" id="KAF4661703.1"/>
    </source>
</evidence>
<dbReference type="Gene3D" id="3.20.20.100">
    <property type="entry name" value="NADP-dependent oxidoreductase domain"/>
    <property type="match status" value="1"/>
</dbReference>
<name>A0A7J6LR62_PERCH</name>
<dbReference type="Proteomes" id="UP000591131">
    <property type="component" value="Unassembled WGS sequence"/>
</dbReference>
<dbReference type="PRINTS" id="PR00069">
    <property type="entry name" value="ALDKETRDTASE"/>
</dbReference>
<dbReference type="InterPro" id="IPR036812">
    <property type="entry name" value="NAD(P)_OxRdtase_dom_sf"/>
</dbReference>
<evidence type="ECO:0000256" key="3">
    <source>
        <dbReference type="PIRSR" id="PIRSR000097-2"/>
    </source>
</evidence>
<dbReference type="AlphaFoldDB" id="A0A7J6LR62"/>
<keyword evidence="7" id="KW-1185">Reference proteome</keyword>
<protein>
    <recommendedName>
        <fullName evidence="5">NADP-dependent oxidoreductase domain-containing protein</fullName>
    </recommendedName>
</protein>
<evidence type="ECO:0000256" key="4">
    <source>
        <dbReference type="PIRSR" id="PIRSR000097-3"/>
    </source>
</evidence>
<dbReference type="PROSITE" id="PS00062">
    <property type="entry name" value="ALDOKETO_REDUCTASE_2"/>
    <property type="match status" value="1"/>
</dbReference>
<evidence type="ECO:0000256" key="1">
    <source>
        <dbReference type="ARBA" id="ARBA00023002"/>
    </source>
</evidence>
<dbReference type="Pfam" id="PF00248">
    <property type="entry name" value="Aldo_ket_red"/>
    <property type="match status" value="1"/>
</dbReference>
<dbReference type="InterPro" id="IPR020471">
    <property type="entry name" value="AKR"/>
</dbReference>
<comment type="caution">
    <text evidence="6">The sequence shown here is derived from an EMBL/GenBank/DDBJ whole genome shotgun (WGS) entry which is preliminary data.</text>
</comment>
<gene>
    <name evidence="6" type="ORF">FOL47_006559</name>
</gene>
<dbReference type="GO" id="GO:0016616">
    <property type="term" value="F:oxidoreductase activity, acting on the CH-OH group of donors, NAD or NADP as acceptor"/>
    <property type="evidence" value="ECO:0007669"/>
    <property type="project" value="UniProtKB-ARBA"/>
</dbReference>
<evidence type="ECO:0000256" key="2">
    <source>
        <dbReference type="PIRSR" id="PIRSR000097-1"/>
    </source>
</evidence>
<keyword evidence="1" id="KW-0560">Oxidoreductase</keyword>